<accession>A0ACC3TAJ3</accession>
<reference evidence="2" key="1">
    <citation type="journal article" date="2024" name="Front. Bioeng. Biotechnol.">
        <title>Genome-scale model development and genomic sequencing of the oleaginous clade Lipomyces.</title>
        <authorList>
            <person name="Czajka J.J."/>
            <person name="Han Y."/>
            <person name="Kim J."/>
            <person name="Mondo S.J."/>
            <person name="Hofstad B.A."/>
            <person name="Robles A."/>
            <person name="Haridas S."/>
            <person name="Riley R."/>
            <person name="LaButti K."/>
            <person name="Pangilinan J."/>
            <person name="Andreopoulos W."/>
            <person name="Lipzen A."/>
            <person name="Yan J."/>
            <person name="Wang M."/>
            <person name="Ng V."/>
            <person name="Grigoriev I.V."/>
            <person name="Spatafora J.W."/>
            <person name="Magnuson J.K."/>
            <person name="Baker S.E."/>
            <person name="Pomraning K.R."/>
        </authorList>
    </citation>
    <scope>NUCLEOTIDE SEQUENCE [LARGE SCALE GENOMIC DNA]</scope>
    <source>
        <strain evidence="2">CBS 7786</strain>
    </source>
</reference>
<keyword evidence="2" id="KW-1185">Reference proteome</keyword>
<organism evidence="1 2">
    <name type="scientific">Lipomyces kononenkoae</name>
    <name type="common">Yeast</name>
    <dbReference type="NCBI Taxonomy" id="34357"/>
    <lineage>
        <taxon>Eukaryota</taxon>
        <taxon>Fungi</taxon>
        <taxon>Dikarya</taxon>
        <taxon>Ascomycota</taxon>
        <taxon>Saccharomycotina</taxon>
        <taxon>Lipomycetes</taxon>
        <taxon>Lipomycetales</taxon>
        <taxon>Lipomycetaceae</taxon>
        <taxon>Lipomyces</taxon>
    </lineage>
</organism>
<proteinExistence type="predicted"/>
<sequence length="408" mass="45923">MEVNAPKQLSQSSRKGRRAWRKNVDISDIQEGLDKVREETIIHGTTLNSISSDQLFAVDTTVSKSALKKVGKKPLKVDEILAPSSAIPALVSRKRRIEDEAAALKKKYKVQGVTYKELGRLLPVAGRTADAKSSLANLETDSRIIKHMYDVWAEDGSVDAKTEDNDAKPPESRTKKNKDLLANAKEIRLFETTSHAKMQNRPSTITRPPIAFKESTKAVNEPIEGQSYNPSLESWQELLGQENAALEKVEKARLREEEHKERIERLQELLDERERLGLDEVDSDEEVEASPAVSTVEVKKEESLESATGAPPVPSTELDKTIIDLTRAKSKVRKHKLGKYAIMERPVAVKLSDELTDSLRLVKPEGNPAKDRFISLQERGIIESRVQVMPGRKYKKKVTEKWSYKDIK</sequence>
<evidence type="ECO:0000313" key="1">
    <source>
        <dbReference type="EMBL" id="KAK9240750.1"/>
    </source>
</evidence>
<gene>
    <name evidence="1" type="ORF">V1525DRAFT_394870</name>
</gene>
<dbReference type="EMBL" id="MU971338">
    <property type="protein sequence ID" value="KAK9240750.1"/>
    <property type="molecule type" value="Genomic_DNA"/>
</dbReference>
<dbReference type="Proteomes" id="UP001433508">
    <property type="component" value="Unassembled WGS sequence"/>
</dbReference>
<comment type="caution">
    <text evidence="1">The sequence shown here is derived from an EMBL/GenBank/DDBJ whole genome shotgun (WGS) entry which is preliminary data.</text>
</comment>
<evidence type="ECO:0000313" key="2">
    <source>
        <dbReference type="Proteomes" id="UP001433508"/>
    </source>
</evidence>
<protein>
    <submittedName>
        <fullName evidence="1">Uncharacterized protein</fullName>
    </submittedName>
</protein>
<name>A0ACC3TAJ3_LIPKO</name>